<dbReference type="SMART" id="SM00409">
    <property type="entry name" value="IG"/>
    <property type="match status" value="2"/>
</dbReference>
<dbReference type="Bgee" id="ENSNBRG00000007481">
    <property type="expression patterns" value="Expressed in mesonephros and 6 other cell types or tissues"/>
</dbReference>
<protein>
    <recommendedName>
        <fullName evidence="2">Ig-like domain-containing protein</fullName>
    </recommendedName>
</protein>
<dbReference type="PANTHER" id="PTHR23411">
    <property type="entry name" value="TAPASIN"/>
    <property type="match status" value="1"/>
</dbReference>
<evidence type="ECO:0000256" key="1">
    <source>
        <dbReference type="ARBA" id="ARBA00023319"/>
    </source>
</evidence>
<proteinExistence type="predicted"/>
<dbReference type="InterPro" id="IPR050380">
    <property type="entry name" value="Immune_Resp_Modulators"/>
</dbReference>
<feature type="domain" description="Ig-like" evidence="2">
    <location>
        <begin position="151"/>
        <end position="189"/>
    </location>
</feature>
<dbReference type="SMART" id="SM00407">
    <property type="entry name" value="IGc1"/>
    <property type="match status" value="3"/>
</dbReference>
<dbReference type="FunFam" id="2.60.40.10:FF:000463">
    <property type="entry name" value="Immunoglobulin heavy constant gamma 1"/>
    <property type="match status" value="1"/>
</dbReference>
<dbReference type="Pfam" id="PF07654">
    <property type="entry name" value="C1-set"/>
    <property type="match status" value="3"/>
</dbReference>
<organism evidence="3 4">
    <name type="scientific">Neolamprologus brichardi</name>
    <name type="common">Fairy cichlid</name>
    <name type="synonym">Lamprologus brichardi</name>
    <dbReference type="NCBI Taxonomy" id="32507"/>
    <lineage>
        <taxon>Eukaryota</taxon>
        <taxon>Metazoa</taxon>
        <taxon>Chordata</taxon>
        <taxon>Craniata</taxon>
        <taxon>Vertebrata</taxon>
        <taxon>Euteleostomi</taxon>
        <taxon>Actinopterygii</taxon>
        <taxon>Neopterygii</taxon>
        <taxon>Teleostei</taxon>
        <taxon>Neoteleostei</taxon>
        <taxon>Acanthomorphata</taxon>
        <taxon>Ovalentaria</taxon>
        <taxon>Cichlomorphae</taxon>
        <taxon>Cichliformes</taxon>
        <taxon>Cichlidae</taxon>
        <taxon>African cichlids</taxon>
        <taxon>Pseudocrenilabrinae</taxon>
        <taxon>Lamprologini</taxon>
        <taxon>Neolamprologus</taxon>
    </lineage>
</organism>
<evidence type="ECO:0000313" key="4">
    <source>
        <dbReference type="Proteomes" id="UP000261580"/>
    </source>
</evidence>
<dbReference type="InterPro" id="IPR003597">
    <property type="entry name" value="Ig_C1-set"/>
</dbReference>
<dbReference type="InterPro" id="IPR007110">
    <property type="entry name" value="Ig-like_dom"/>
</dbReference>
<reference evidence="3" key="1">
    <citation type="submission" date="2025-08" db="UniProtKB">
        <authorList>
            <consortium name="Ensembl"/>
        </authorList>
    </citation>
    <scope>IDENTIFICATION</scope>
</reference>
<dbReference type="InterPro" id="IPR013783">
    <property type="entry name" value="Ig-like_fold"/>
</dbReference>
<accession>A0A3Q4GJQ0</accession>
<sequence length="572" mass="64110">RTSLFGLYDIQITKIMFISVSTAVYSIDLIQPDSRVIQPGQTFTITCRVSGYSLTDGSYATGLIRQREGKPMDWLFHQWGGSSGSLYQNDAFKTKFSYSRDMSGETVTVNGQNLQPEDTAVYYCVRHCDYAFDYWGKGTMVTVTSATSTAPTVFPLVPCGSESGDMVTLGCLATGFNPPAVTFSWSNDSNLLTDFIQYPAVQKGNVYTGVSQVRVRRQDWNEQQTLKSTSTVPTVFPLVPCGSETGDMITLGCLATEFAPKKHNLKWLKNGADITSKIDLIETVSDSKNATGKLVYNAASFLTVNSTGLTEKTIFMCVFTGEEGASLNKTLKNKQLFSHYYFEVIFSSDVMAQIFGPRTEDMLFKKKGTITCKVMAENKKLNITWEDEKGTDMATKPMTPVSGNRNSYKSELDITYDEWTMGLKRVCVVHHQDLIEPLRREYKREYGNPQRPSVFMLAPLEQTNKAEVTLTCFVKDFFPKDVFVSWLVDDEEAHSSYAFNTTEPIENNGFYSAYGQLFVSLHDWQNNEAVYSCVVYHESVVNTTRAIVRSIGNVNVHFVSLTGITTPHTWCL</sequence>
<dbReference type="Ensembl" id="ENSNBRT00000009893.1">
    <property type="protein sequence ID" value="ENSNBRP00000009625.1"/>
    <property type="gene ID" value="ENSNBRG00000007481.1"/>
</dbReference>
<evidence type="ECO:0000259" key="2">
    <source>
        <dbReference type="PROSITE" id="PS50835"/>
    </source>
</evidence>
<dbReference type="AlphaFoldDB" id="A0A3Q4GJQ0"/>
<dbReference type="PROSITE" id="PS00290">
    <property type="entry name" value="IG_MHC"/>
    <property type="match status" value="1"/>
</dbReference>
<dbReference type="InterPro" id="IPR003599">
    <property type="entry name" value="Ig_sub"/>
</dbReference>
<feature type="domain" description="Ig-like" evidence="2">
    <location>
        <begin position="233"/>
        <end position="332"/>
    </location>
</feature>
<dbReference type="PROSITE" id="PS50835">
    <property type="entry name" value="IG_LIKE"/>
    <property type="match status" value="4"/>
</dbReference>
<keyword evidence="4" id="KW-1185">Reference proteome</keyword>
<dbReference type="Proteomes" id="UP000261580">
    <property type="component" value="Unassembled WGS sequence"/>
</dbReference>
<dbReference type="GeneTree" id="ENSGT00940000161491"/>
<dbReference type="CDD" id="cd05768">
    <property type="entry name" value="IgC1_CH3_IgAGD_CH4_IgAEM"/>
    <property type="match status" value="1"/>
</dbReference>
<dbReference type="InterPro" id="IPR036179">
    <property type="entry name" value="Ig-like_dom_sf"/>
</dbReference>
<feature type="domain" description="Ig-like" evidence="2">
    <location>
        <begin position="452"/>
        <end position="548"/>
    </location>
</feature>
<evidence type="ECO:0000313" key="3">
    <source>
        <dbReference type="Ensembl" id="ENSNBRP00000009625.1"/>
    </source>
</evidence>
<dbReference type="Pfam" id="PF07686">
    <property type="entry name" value="V-set"/>
    <property type="match status" value="1"/>
</dbReference>
<keyword evidence="1" id="KW-0393">Immunoglobulin domain</keyword>
<dbReference type="SUPFAM" id="SSF48726">
    <property type="entry name" value="Immunoglobulin"/>
    <property type="match status" value="5"/>
</dbReference>
<feature type="domain" description="Ig-like" evidence="2">
    <location>
        <begin position="22"/>
        <end position="124"/>
    </location>
</feature>
<dbReference type="SMART" id="SM00406">
    <property type="entry name" value="IGv"/>
    <property type="match status" value="1"/>
</dbReference>
<dbReference type="Gene3D" id="2.60.40.10">
    <property type="entry name" value="Immunoglobulins"/>
    <property type="match status" value="5"/>
</dbReference>
<dbReference type="InterPro" id="IPR003006">
    <property type="entry name" value="Ig/MHC_CS"/>
</dbReference>
<name>A0A3Q4GJQ0_NEOBR</name>
<dbReference type="STRING" id="32507.ENSNBRP00000009625"/>
<dbReference type="InterPro" id="IPR013106">
    <property type="entry name" value="Ig_V-set"/>
</dbReference>
<reference evidence="3" key="2">
    <citation type="submission" date="2025-09" db="UniProtKB">
        <authorList>
            <consortium name="Ensembl"/>
        </authorList>
    </citation>
    <scope>IDENTIFICATION</scope>
</reference>